<dbReference type="InterPro" id="IPR036264">
    <property type="entry name" value="Bact_exopeptidase_dim_dom"/>
</dbReference>
<keyword evidence="3" id="KW-0378">Hydrolase</keyword>
<dbReference type="SUPFAM" id="SSF55031">
    <property type="entry name" value="Bacterial exopeptidase dimerisation domain"/>
    <property type="match status" value="1"/>
</dbReference>
<dbReference type="OrthoDB" id="9781032at2"/>
<dbReference type="InterPro" id="IPR017144">
    <property type="entry name" value="Xaa-Arg_dipeptidase"/>
</dbReference>
<dbReference type="RefSeq" id="WP_066714622.1">
    <property type="nucleotide sequence ID" value="NZ_CP118869.1"/>
</dbReference>
<dbReference type="EMBL" id="LSCV01000040">
    <property type="protein sequence ID" value="KXB39585.1"/>
    <property type="molecule type" value="Genomic_DNA"/>
</dbReference>
<dbReference type="CDD" id="cd03887">
    <property type="entry name" value="M20_Acy1L2"/>
    <property type="match status" value="1"/>
</dbReference>
<dbReference type="PANTHER" id="PTHR30575:SF0">
    <property type="entry name" value="XAA-ARG DIPEPTIDASE"/>
    <property type="match status" value="1"/>
</dbReference>
<gene>
    <name evidence="3" type="ORF">HMPREF1872_01127</name>
</gene>
<dbReference type="InterPro" id="IPR002933">
    <property type="entry name" value="Peptidase_M20"/>
</dbReference>
<dbReference type="InterPro" id="IPR017439">
    <property type="entry name" value="Amidohydrolase"/>
</dbReference>
<dbReference type="GO" id="GO:0016805">
    <property type="term" value="F:dipeptidase activity"/>
    <property type="evidence" value="ECO:0007669"/>
    <property type="project" value="InterPro"/>
</dbReference>
<dbReference type="GO" id="GO:0005737">
    <property type="term" value="C:cytoplasm"/>
    <property type="evidence" value="ECO:0007669"/>
    <property type="project" value="TreeGrafter"/>
</dbReference>
<feature type="domain" description="Peptidase M20 dimerisation" evidence="2">
    <location>
        <begin position="168"/>
        <end position="259"/>
    </location>
</feature>
<comment type="similarity">
    <text evidence="1">Belongs to the peptidase M20A family.</text>
</comment>
<reference evidence="4" key="1">
    <citation type="submission" date="2016-01" db="EMBL/GenBank/DDBJ databases">
        <authorList>
            <person name="Mitreva M."/>
            <person name="Pepin K.H."/>
            <person name="Mihindukulasuriya K.A."/>
            <person name="Fulton R."/>
            <person name="Fronick C."/>
            <person name="O'Laughlin M."/>
            <person name="Miner T."/>
            <person name="Herter B."/>
            <person name="Rosa B.A."/>
            <person name="Cordes M."/>
            <person name="Tomlinson C."/>
            <person name="Wollam A."/>
            <person name="Palsikar V.B."/>
            <person name="Mardis E.R."/>
            <person name="Wilson R.K."/>
        </authorList>
    </citation>
    <scope>NUCLEOTIDE SEQUENCE [LARGE SCALE GENOMIC DNA]</scope>
    <source>
        <strain evidence="4">KA00274</strain>
    </source>
</reference>
<dbReference type="PIRSF" id="PIRSF037226">
    <property type="entry name" value="Amidohydrolase_ACY1L2_prd"/>
    <property type="match status" value="1"/>
</dbReference>
<sequence length="390" mass="43097">MEDQKLFNWIDQIKPRYLDMADEIFDNPELGKQEFKTSKLLIDDLREMGFDVEVGIAGLETAFKATYRRGQGGPNIGFLIEMDALEGIGHACAHHMQGPSILMAMSAIINNFEGDNFQLTVYGTPAEETAHGKIIMLKEGYMKELDVALMMHGSPTTTADVKSMAMTTAFITFHGKASHAAIKPEEGRSALDAMVLSFTGVEFLREHVREDTRMHYSILEGTGAANVVPAKCRAKFYVRSYSREYLNEVEKRFENIIKGAALMTDTTYDFQWGDRLNNKIPVLKLNEVLMEKAEEAGAPQISGPRKKTGSTDLSNVMYEIPGSCIRVAFVPVGTASHSQAFIDCGKTKEAHVAIEMGAKVLAASAVKLIEEPNIVAEIKAEFAENKAKLK</sequence>
<dbReference type="Pfam" id="PF07687">
    <property type="entry name" value="M20_dimer"/>
    <property type="match status" value="1"/>
</dbReference>
<dbReference type="PANTHER" id="PTHR30575">
    <property type="entry name" value="PEPTIDASE M20"/>
    <property type="match status" value="1"/>
</dbReference>
<evidence type="ECO:0000256" key="1">
    <source>
        <dbReference type="PIRNR" id="PIRNR037226"/>
    </source>
</evidence>
<dbReference type="SUPFAM" id="SSF53187">
    <property type="entry name" value="Zn-dependent exopeptidases"/>
    <property type="match status" value="1"/>
</dbReference>
<evidence type="ECO:0000313" key="3">
    <source>
        <dbReference type="EMBL" id="KXB39585.1"/>
    </source>
</evidence>
<accession>A0A133Y913</accession>
<dbReference type="GO" id="GO:0046657">
    <property type="term" value="P:folic acid catabolic process"/>
    <property type="evidence" value="ECO:0007669"/>
    <property type="project" value="TreeGrafter"/>
</dbReference>
<dbReference type="InterPro" id="IPR052030">
    <property type="entry name" value="Peptidase_M20/M20A_hydrolases"/>
</dbReference>
<comment type="caution">
    <text evidence="3">The sequence shown here is derived from an EMBL/GenBank/DDBJ whole genome shotgun (WGS) entry which is preliminary data.</text>
</comment>
<proteinExistence type="inferred from homology"/>
<dbReference type="InterPro" id="IPR011650">
    <property type="entry name" value="Peptidase_M20_dimer"/>
</dbReference>
<dbReference type="NCBIfam" id="TIGR01891">
    <property type="entry name" value="amidohydrolases"/>
    <property type="match status" value="1"/>
</dbReference>
<keyword evidence="4" id="KW-1185">Reference proteome</keyword>
<evidence type="ECO:0000313" key="4">
    <source>
        <dbReference type="Proteomes" id="UP000070080"/>
    </source>
</evidence>
<dbReference type="AlphaFoldDB" id="A0A133Y913"/>
<protein>
    <recommendedName>
        <fullName evidence="1">Peptidase M20 domain-containing protein 2</fullName>
    </recommendedName>
</protein>
<dbReference type="Pfam" id="PF01546">
    <property type="entry name" value="Peptidase_M20"/>
    <property type="match status" value="1"/>
</dbReference>
<organism evidence="3 4">
    <name type="scientific">Amygdalobacter nucleatus</name>
    <dbReference type="NCBI Taxonomy" id="3029274"/>
    <lineage>
        <taxon>Bacteria</taxon>
        <taxon>Bacillati</taxon>
        <taxon>Bacillota</taxon>
        <taxon>Clostridia</taxon>
        <taxon>Eubacteriales</taxon>
        <taxon>Oscillospiraceae</taxon>
        <taxon>Amygdalobacter</taxon>
    </lineage>
</organism>
<evidence type="ECO:0000259" key="2">
    <source>
        <dbReference type="Pfam" id="PF07687"/>
    </source>
</evidence>
<dbReference type="Gene3D" id="3.40.630.10">
    <property type="entry name" value="Zn peptidases"/>
    <property type="match status" value="1"/>
</dbReference>
<name>A0A133Y913_9FIRM</name>
<dbReference type="STRING" id="1497955.HMPREF1872_01127"/>
<dbReference type="GO" id="GO:0071713">
    <property type="term" value="F:para-aminobenzoyl-glutamate hydrolase activity"/>
    <property type="evidence" value="ECO:0007669"/>
    <property type="project" value="TreeGrafter"/>
</dbReference>
<dbReference type="PATRIC" id="fig|1497955.3.peg.1098"/>
<dbReference type="Gene3D" id="3.30.70.360">
    <property type="match status" value="1"/>
</dbReference>
<dbReference type="FunFam" id="3.30.70.360:FF:000004">
    <property type="entry name" value="Peptidase M20 domain-containing protein 2"/>
    <property type="match status" value="1"/>
</dbReference>
<dbReference type="Proteomes" id="UP000070080">
    <property type="component" value="Unassembled WGS sequence"/>
</dbReference>